<feature type="transmembrane region" description="Helical" evidence="9">
    <location>
        <begin position="386"/>
        <end position="407"/>
    </location>
</feature>
<dbReference type="NCBIfam" id="TIGR00728">
    <property type="entry name" value="OPT_sfam"/>
    <property type="match status" value="2"/>
</dbReference>
<dbReference type="PANTHER" id="PTHR22601">
    <property type="entry name" value="ISP4 LIKE PROTEIN"/>
    <property type="match status" value="1"/>
</dbReference>
<dbReference type="Proteomes" id="UP000829196">
    <property type="component" value="Unassembled WGS sequence"/>
</dbReference>
<accession>A0A8T3ACL2</accession>
<dbReference type="InterPro" id="IPR004648">
    <property type="entry name" value="Oligpept_transpt"/>
</dbReference>
<evidence type="ECO:0000313" key="10">
    <source>
        <dbReference type="EMBL" id="KAI0493803.1"/>
    </source>
</evidence>
<dbReference type="NCBIfam" id="TIGR00727">
    <property type="entry name" value="ISP4_OPT"/>
    <property type="match status" value="1"/>
</dbReference>
<evidence type="ECO:0000256" key="3">
    <source>
        <dbReference type="ARBA" id="ARBA00022448"/>
    </source>
</evidence>
<dbReference type="GO" id="GO:0035673">
    <property type="term" value="F:oligopeptide transmembrane transporter activity"/>
    <property type="evidence" value="ECO:0007669"/>
    <property type="project" value="InterPro"/>
</dbReference>
<keyword evidence="5" id="KW-0571">Peptide transport</keyword>
<feature type="transmembrane region" description="Helical" evidence="9">
    <location>
        <begin position="413"/>
        <end position="434"/>
    </location>
</feature>
<organism evidence="10 11">
    <name type="scientific">Dendrobium nobile</name>
    <name type="common">Orchid</name>
    <dbReference type="NCBI Taxonomy" id="94219"/>
    <lineage>
        <taxon>Eukaryota</taxon>
        <taxon>Viridiplantae</taxon>
        <taxon>Streptophyta</taxon>
        <taxon>Embryophyta</taxon>
        <taxon>Tracheophyta</taxon>
        <taxon>Spermatophyta</taxon>
        <taxon>Magnoliopsida</taxon>
        <taxon>Liliopsida</taxon>
        <taxon>Asparagales</taxon>
        <taxon>Orchidaceae</taxon>
        <taxon>Epidendroideae</taxon>
        <taxon>Malaxideae</taxon>
        <taxon>Dendrobiinae</taxon>
        <taxon>Dendrobium</taxon>
    </lineage>
</organism>
<protein>
    <recommendedName>
        <fullName evidence="12">Oligopeptide transporter 7</fullName>
    </recommendedName>
</protein>
<evidence type="ECO:0000256" key="9">
    <source>
        <dbReference type="SAM" id="Phobius"/>
    </source>
</evidence>
<dbReference type="Pfam" id="PF03169">
    <property type="entry name" value="OPT"/>
    <property type="match status" value="2"/>
</dbReference>
<evidence type="ECO:0000313" key="11">
    <source>
        <dbReference type="Proteomes" id="UP000829196"/>
    </source>
</evidence>
<evidence type="ECO:0000256" key="6">
    <source>
        <dbReference type="ARBA" id="ARBA00022927"/>
    </source>
</evidence>
<feature type="transmembrane region" description="Helical" evidence="9">
    <location>
        <begin position="80"/>
        <end position="100"/>
    </location>
</feature>
<dbReference type="InterPro" id="IPR004813">
    <property type="entry name" value="OPT"/>
</dbReference>
<evidence type="ECO:0000256" key="1">
    <source>
        <dbReference type="ARBA" id="ARBA00004141"/>
    </source>
</evidence>
<evidence type="ECO:0008006" key="12">
    <source>
        <dbReference type="Google" id="ProtNLM"/>
    </source>
</evidence>
<name>A0A8T3ACL2_DENNO</name>
<keyword evidence="7 9" id="KW-1133">Transmembrane helix</keyword>
<dbReference type="EMBL" id="JAGYWB010000017">
    <property type="protein sequence ID" value="KAI0493803.1"/>
    <property type="molecule type" value="Genomic_DNA"/>
</dbReference>
<evidence type="ECO:0000256" key="2">
    <source>
        <dbReference type="ARBA" id="ARBA00005484"/>
    </source>
</evidence>
<feature type="transmembrane region" description="Helical" evidence="9">
    <location>
        <begin position="619"/>
        <end position="636"/>
    </location>
</feature>
<feature type="transmembrane region" description="Helical" evidence="9">
    <location>
        <begin position="498"/>
        <end position="520"/>
    </location>
</feature>
<feature type="transmembrane region" description="Helical" evidence="9">
    <location>
        <begin position="228"/>
        <end position="248"/>
    </location>
</feature>
<proteinExistence type="inferred from homology"/>
<evidence type="ECO:0000256" key="8">
    <source>
        <dbReference type="ARBA" id="ARBA00023136"/>
    </source>
</evidence>
<evidence type="ECO:0000256" key="7">
    <source>
        <dbReference type="ARBA" id="ARBA00022989"/>
    </source>
</evidence>
<feature type="transmembrane region" description="Helical" evidence="9">
    <location>
        <begin position="255"/>
        <end position="279"/>
    </location>
</feature>
<dbReference type="GO" id="GO:0016020">
    <property type="term" value="C:membrane"/>
    <property type="evidence" value="ECO:0007669"/>
    <property type="project" value="UniProtKB-SubCell"/>
</dbReference>
<keyword evidence="4 9" id="KW-0812">Transmembrane</keyword>
<feature type="transmembrane region" description="Helical" evidence="9">
    <location>
        <begin position="330"/>
        <end position="352"/>
    </location>
</feature>
<comment type="caution">
    <text evidence="10">The sequence shown here is derived from an EMBL/GenBank/DDBJ whole genome shotgun (WGS) entry which is preliminary data.</text>
</comment>
<dbReference type="OrthoDB" id="9986677at2759"/>
<keyword evidence="8 9" id="KW-0472">Membrane</keyword>
<dbReference type="GO" id="GO:0015031">
    <property type="term" value="P:protein transport"/>
    <property type="evidence" value="ECO:0007669"/>
    <property type="project" value="UniProtKB-KW"/>
</dbReference>
<keyword evidence="6" id="KW-0653">Protein transport</keyword>
<gene>
    <name evidence="10" type="ORF">KFK09_023928</name>
</gene>
<feature type="transmembrane region" description="Helical" evidence="9">
    <location>
        <begin position="126"/>
        <end position="152"/>
    </location>
</feature>
<dbReference type="AlphaFoldDB" id="A0A8T3ACL2"/>
<feature type="transmembrane region" description="Helical" evidence="9">
    <location>
        <begin position="183"/>
        <end position="216"/>
    </location>
</feature>
<keyword evidence="11" id="KW-1185">Reference proteome</keyword>
<feature type="transmembrane region" description="Helical" evidence="9">
    <location>
        <begin position="568"/>
        <end position="588"/>
    </location>
</feature>
<sequence>MEDADDRLQELHEEITNPLLPAEDELQNSPIEQVALTVPITDDPNAAVVTARMWILGTASCILLSFLNQFFWYRKEPLSITSISAQIAVVPLARMMAALLPDRKFFAGCKWEFSLNPGPFSVKEHVLITIFANAGAGSVYAIHVVTAVRVFYRQKISFFVSLLVVLTTQKEVRAKGSLTRNQFFLVAFICSFAYYVFPGYLFSMLTSLSWICWIFPNSVFAHQLGSGLRGLGIGAIGLDWSTVSSYLGSPLASPWFATANIAAGFFIIMYVISPITYWLDAYHAKTFPIFSDNLFTSDGQIYNVTSIIGSDFHLDLNAYEKNGPIHMSTFFAMTYGAGFASLTAIISHVLLFHGSEIWQMSKSAFKDKKMDVHTRLMRRYRQVPEWWFICILVINIILTTFVCEYYNDQLQLPWWGVLLACAIAMFFTLPIGIITATTNQKPGLNVLTEYIIGYLYPGRPVANMCFKVYGYISMSQALIFLQDFKLGHYMKIPPRTMFMAQVVGTMISSLVYLCTAWWLMGSIPNICDREVLPSDSPWTCPGDHVFYDASVIWGLIGPRRIFGDLGSYYAINWFFLAGAIAPLLVWIAHRAFPSAKWIKLVNVPVLIAGLGSMPPATAVNFTTWIIIGFLSGYVVYKYHREWWQRHNYVLSGSLDAGLAFMAVLLYVCLGLENISLKWWGNELDGCPLAYCPSAEGVVVDGCPIFS</sequence>
<comment type="similarity">
    <text evidence="2">Belongs to the oligopeptide OPT transporter (TC 2.A.67.1) family.</text>
</comment>
<comment type="subcellular location">
    <subcellularLocation>
        <location evidence="1">Membrane</location>
        <topology evidence="1">Multi-pass membrane protein</topology>
    </subcellularLocation>
</comment>
<evidence type="ECO:0000256" key="4">
    <source>
        <dbReference type="ARBA" id="ARBA00022692"/>
    </source>
</evidence>
<reference evidence="10" key="1">
    <citation type="journal article" date="2022" name="Front. Genet.">
        <title>Chromosome-Scale Assembly of the Dendrobium nobile Genome Provides Insights Into the Molecular Mechanism of the Biosynthesis of the Medicinal Active Ingredient of Dendrobium.</title>
        <authorList>
            <person name="Xu Q."/>
            <person name="Niu S.-C."/>
            <person name="Li K.-L."/>
            <person name="Zheng P.-J."/>
            <person name="Zhang X.-J."/>
            <person name="Jia Y."/>
            <person name="Liu Y."/>
            <person name="Niu Y.-X."/>
            <person name="Yu L.-H."/>
            <person name="Chen D.-F."/>
            <person name="Zhang G.-Q."/>
        </authorList>
    </citation>
    <scope>NUCLEOTIDE SEQUENCE</scope>
    <source>
        <tissue evidence="10">Leaf</tissue>
    </source>
</reference>
<keyword evidence="3" id="KW-0813">Transport</keyword>
<evidence type="ECO:0000256" key="5">
    <source>
        <dbReference type="ARBA" id="ARBA00022856"/>
    </source>
</evidence>
<feature type="transmembrane region" description="Helical" evidence="9">
    <location>
        <begin position="53"/>
        <end position="73"/>
    </location>
</feature>
<feature type="transmembrane region" description="Helical" evidence="9">
    <location>
        <begin position="648"/>
        <end position="667"/>
    </location>
</feature>